<dbReference type="InterPro" id="IPR013341">
    <property type="entry name" value="Mandelate_racemase_N_dom"/>
</dbReference>
<dbReference type="STRING" id="684552.SAMN04489719_1627"/>
<evidence type="ECO:0000313" key="8">
    <source>
        <dbReference type="Proteomes" id="UP000199649"/>
    </source>
</evidence>
<keyword evidence="3" id="KW-0479">Metal-binding</keyword>
<dbReference type="SFLD" id="SFLDG00180">
    <property type="entry name" value="muconate_cycloisomerase"/>
    <property type="match status" value="1"/>
</dbReference>
<dbReference type="InterPro" id="IPR029017">
    <property type="entry name" value="Enolase-like_N"/>
</dbReference>
<gene>
    <name evidence="7" type="ORF">SAMN04489719_1627</name>
</gene>
<dbReference type="GO" id="GO:0016854">
    <property type="term" value="F:racemase and epimerase activity"/>
    <property type="evidence" value="ECO:0007669"/>
    <property type="project" value="UniProtKB-ARBA"/>
</dbReference>
<evidence type="ECO:0000256" key="4">
    <source>
        <dbReference type="ARBA" id="ARBA00022842"/>
    </source>
</evidence>
<dbReference type="InterPro" id="IPR036849">
    <property type="entry name" value="Enolase-like_C_sf"/>
</dbReference>
<keyword evidence="4" id="KW-0460">Magnesium</keyword>
<name>A0A1H1PRR9_9MICO</name>
<dbReference type="AlphaFoldDB" id="A0A1H1PRR9"/>
<dbReference type="CDD" id="cd03315">
    <property type="entry name" value="MLE_like"/>
    <property type="match status" value="1"/>
</dbReference>
<dbReference type="InterPro" id="IPR034613">
    <property type="entry name" value="Muconate_cycloisomerase_anti"/>
</dbReference>
<accession>A0A1H1PRR9</accession>
<evidence type="ECO:0000256" key="5">
    <source>
        <dbReference type="ARBA" id="ARBA00023235"/>
    </source>
</evidence>
<dbReference type="GO" id="GO:0006518">
    <property type="term" value="P:peptide metabolic process"/>
    <property type="evidence" value="ECO:0007669"/>
    <property type="project" value="UniProtKB-ARBA"/>
</dbReference>
<evidence type="ECO:0000256" key="1">
    <source>
        <dbReference type="ARBA" id="ARBA00001946"/>
    </source>
</evidence>
<dbReference type="PANTHER" id="PTHR48073">
    <property type="entry name" value="O-SUCCINYLBENZOATE SYNTHASE-RELATED"/>
    <property type="match status" value="1"/>
</dbReference>
<dbReference type="Pfam" id="PF13378">
    <property type="entry name" value="MR_MLE_C"/>
    <property type="match status" value="1"/>
</dbReference>
<evidence type="ECO:0000313" key="7">
    <source>
        <dbReference type="EMBL" id="SDS13786.1"/>
    </source>
</evidence>
<dbReference type="Gene3D" id="3.20.20.120">
    <property type="entry name" value="Enolase-like C-terminal domain"/>
    <property type="match status" value="1"/>
</dbReference>
<sequence>MRIESIETIPYAIDYARPLRFASGEVLVADHVLVRVTTSDGVVGIADAPPRPYTYGETQASIVATIRDRFAPAIVGLDVSDRDRIRSIMRRTVHNDVAKGAIDIAVWDAYAKTLGVGVSSLLGGWSDRVPVAHMLGFCTPDEGVAEAEELRERHGIAAFKVKVGRQPIEQDLALVEALRERLPADTVLYVDANRGWSANQAIAALPRLEGAGVISFEEPCDAAEAMGRRRLAQHSRIPIVGDESVPTPGDAARELQSGGCHSVSIKTARGGFTNATQVLGLADGLGVDVFMGNQIDTQLGTAATLAFAASHEATAARPAELSNYLDMADDLIAEPLEIVEGRMRVPSGPGVGVVIDEEKLDRYRVDR</sequence>
<keyword evidence="5" id="KW-0413">Isomerase</keyword>
<dbReference type="SUPFAM" id="SSF54826">
    <property type="entry name" value="Enolase N-terminal domain-like"/>
    <property type="match status" value="1"/>
</dbReference>
<dbReference type="PANTHER" id="PTHR48073:SF2">
    <property type="entry name" value="O-SUCCINYLBENZOATE SYNTHASE"/>
    <property type="match status" value="1"/>
</dbReference>
<dbReference type="SMART" id="SM00922">
    <property type="entry name" value="MR_MLE"/>
    <property type="match status" value="1"/>
</dbReference>
<comment type="cofactor">
    <cofactor evidence="1">
        <name>Mg(2+)</name>
        <dbReference type="ChEBI" id="CHEBI:18420"/>
    </cofactor>
</comment>
<protein>
    <submittedName>
        <fullName evidence="7">L-alanine-DL-glutamate epimerase</fullName>
    </submittedName>
</protein>
<organism evidence="7 8">
    <name type="scientific">Agrococcus carbonis</name>
    <dbReference type="NCBI Taxonomy" id="684552"/>
    <lineage>
        <taxon>Bacteria</taxon>
        <taxon>Bacillati</taxon>
        <taxon>Actinomycetota</taxon>
        <taxon>Actinomycetes</taxon>
        <taxon>Micrococcales</taxon>
        <taxon>Microbacteriaceae</taxon>
        <taxon>Agrococcus</taxon>
    </lineage>
</organism>
<dbReference type="SFLD" id="SFLDF00009">
    <property type="entry name" value="o-succinylbenzoate_synthase"/>
    <property type="match status" value="1"/>
</dbReference>
<dbReference type="FunFam" id="3.30.390.10:FF:000009">
    <property type="entry name" value="Hydrophobic dipeptide epimerase"/>
    <property type="match status" value="1"/>
</dbReference>
<dbReference type="SUPFAM" id="SSF51604">
    <property type="entry name" value="Enolase C-terminal domain-like"/>
    <property type="match status" value="1"/>
</dbReference>
<dbReference type="Pfam" id="PF02746">
    <property type="entry name" value="MR_MLE_N"/>
    <property type="match status" value="1"/>
</dbReference>
<dbReference type="SFLD" id="SFLDF00155">
    <property type="entry name" value="muconate_cycloisomerase_(anti)"/>
    <property type="match status" value="1"/>
</dbReference>
<proteinExistence type="inferred from homology"/>
<reference evidence="8" key="1">
    <citation type="submission" date="2016-10" db="EMBL/GenBank/DDBJ databases">
        <authorList>
            <person name="Varghese N."/>
            <person name="Submissions S."/>
        </authorList>
    </citation>
    <scope>NUCLEOTIDE SEQUENCE [LARGE SCALE GENOMIC DNA]</scope>
    <source>
        <strain evidence="8">DSM 22965</strain>
    </source>
</reference>
<keyword evidence="8" id="KW-1185">Reference proteome</keyword>
<dbReference type="Proteomes" id="UP000199649">
    <property type="component" value="Chromosome I"/>
</dbReference>
<evidence type="ECO:0000259" key="6">
    <source>
        <dbReference type="SMART" id="SM00922"/>
    </source>
</evidence>
<comment type="similarity">
    <text evidence="2">Belongs to the mandelate racemase/muconate lactonizing enzyme family.</text>
</comment>
<dbReference type="EMBL" id="LT629734">
    <property type="protein sequence ID" value="SDS13786.1"/>
    <property type="molecule type" value="Genomic_DNA"/>
</dbReference>
<dbReference type="Gene3D" id="3.30.390.10">
    <property type="entry name" value="Enolase-like, N-terminal domain"/>
    <property type="match status" value="1"/>
</dbReference>
<evidence type="ECO:0000256" key="2">
    <source>
        <dbReference type="ARBA" id="ARBA00008031"/>
    </source>
</evidence>
<dbReference type="OrthoDB" id="9802699at2"/>
<dbReference type="InterPro" id="IPR013342">
    <property type="entry name" value="Mandelate_racemase_C"/>
</dbReference>
<dbReference type="InterPro" id="IPR029065">
    <property type="entry name" value="Enolase_C-like"/>
</dbReference>
<dbReference type="RefSeq" id="WP_092666545.1">
    <property type="nucleotide sequence ID" value="NZ_LT629734.1"/>
</dbReference>
<evidence type="ECO:0000256" key="3">
    <source>
        <dbReference type="ARBA" id="ARBA00022723"/>
    </source>
</evidence>
<feature type="domain" description="Mandelate racemase/muconate lactonizing enzyme C-terminal" evidence="6">
    <location>
        <begin position="140"/>
        <end position="238"/>
    </location>
</feature>
<dbReference type="SFLD" id="SFLDS00001">
    <property type="entry name" value="Enolase"/>
    <property type="match status" value="1"/>
</dbReference>
<dbReference type="GO" id="GO:0000287">
    <property type="term" value="F:magnesium ion binding"/>
    <property type="evidence" value="ECO:0007669"/>
    <property type="project" value="UniProtKB-ARBA"/>
</dbReference>